<sequence>MATYDHIGITTQMGVQRVLQYGTYLPEPLKYAAGNAFAKLQHLRGKNYVEKSWEGHCLRFGYWDRVTLGVANRSVADGMIGHEMVPIENLRVSNSRDAILDIGAHMGIYTVILAHLNSDHRIHAFEPDSYNINILRRNIKLNNFEGNRINAHQAVVSDSSGTTDFYTDPSATGTTSHTVQPTNSHSSHKRQSVSSIKCSKFCSEHEITRPWVKVDAEGVELKILQDLLSSDQIESVSGFIELHLNRKDVSRRKFRKIMDNNGYEYTEVKNKLEETNPGYLIKPE</sequence>
<dbReference type="EMBL" id="WUUT01000001">
    <property type="protein sequence ID" value="MXR50428.1"/>
    <property type="molecule type" value="Genomic_DNA"/>
</dbReference>
<evidence type="ECO:0000313" key="4">
    <source>
        <dbReference type="Proteomes" id="UP000466535"/>
    </source>
</evidence>
<feature type="domain" description="Methyltransferase FkbM" evidence="2">
    <location>
        <begin position="101"/>
        <end position="265"/>
    </location>
</feature>
<dbReference type="Proteomes" id="UP000466535">
    <property type="component" value="Unassembled WGS sequence"/>
</dbReference>
<feature type="compositionally biased region" description="Polar residues" evidence="1">
    <location>
        <begin position="169"/>
        <end position="183"/>
    </location>
</feature>
<dbReference type="InterPro" id="IPR029063">
    <property type="entry name" value="SAM-dependent_MTases_sf"/>
</dbReference>
<keyword evidence="4" id="KW-1185">Reference proteome</keyword>
<organism evidence="3 4">
    <name type="scientific">Halovenus carboxidivorans</name>
    <dbReference type="NCBI Taxonomy" id="2692199"/>
    <lineage>
        <taxon>Archaea</taxon>
        <taxon>Methanobacteriati</taxon>
        <taxon>Methanobacteriota</taxon>
        <taxon>Stenosarchaea group</taxon>
        <taxon>Halobacteria</taxon>
        <taxon>Halobacteriales</taxon>
        <taxon>Haloarculaceae</taxon>
        <taxon>Halovenus</taxon>
    </lineage>
</organism>
<dbReference type="Gene3D" id="3.40.50.150">
    <property type="entry name" value="Vaccinia Virus protein VP39"/>
    <property type="match status" value="1"/>
</dbReference>
<proteinExistence type="predicted"/>
<dbReference type="GO" id="GO:0032259">
    <property type="term" value="P:methylation"/>
    <property type="evidence" value="ECO:0007669"/>
    <property type="project" value="UniProtKB-KW"/>
</dbReference>
<keyword evidence="3" id="KW-0489">Methyltransferase</keyword>
<name>A0A6B0SXI3_9EURY</name>
<evidence type="ECO:0000259" key="2">
    <source>
        <dbReference type="Pfam" id="PF05050"/>
    </source>
</evidence>
<protein>
    <submittedName>
        <fullName evidence="3">FkbM family methyltransferase</fullName>
    </submittedName>
</protein>
<dbReference type="AlphaFoldDB" id="A0A6B0SXI3"/>
<reference evidence="3 4" key="1">
    <citation type="submission" date="2019-12" db="EMBL/GenBank/DDBJ databases">
        <title>Isolation and characterization of three novel carbon monoxide-oxidizing members of Halobacteria from salione crusts and soils.</title>
        <authorList>
            <person name="Myers M.R."/>
            <person name="King G.M."/>
        </authorList>
    </citation>
    <scope>NUCLEOTIDE SEQUENCE [LARGE SCALE GENOMIC DNA]</scope>
    <source>
        <strain evidence="3 4">WSH3</strain>
    </source>
</reference>
<evidence type="ECO:0000313" key="3">
    <source>
        <dbReference type="EMBL" id="MXR50428.1"/>
    </source>
</evidence>
<dbReference type="InterPro" id="IPR052514">
    <property type="entry name" value="SAM-dependent_MTase"/>
</dbReference>
<comment type="caution">
    <text evidence="3">The sequence shown here is derived from an EMBL/GenBank/DDBJ whole genome shotgun (WGS) entry which is preliminary data.</text>
</comment>
<dbReference type="InterPro" id="IPR006342">
    <property type="entry name" value="FkbM_mtfrase"/>
</dbReference>
<dbReference type="OrthoDB" id="275825at2157"/>
<gene>
    <name evidence="3" type="ORF">GRX03_02245</name>
</gene>
<feature type="region of interest" description="Disordered" evidence="1">
    <location>
        <begin position="169"/>
        <end position="191"/>
    </location>
</feature>
<dbReference type="NCBIfam" id="TIGR01444">
    <property type="entry name" value="fkbM_fam"/>
    <property type="match status" value="1"/>
</dbReference>
<evidence type="ECO:0000256" key="1">
    <source>
        <dbReference type="SAM" id="MobiDB-lite"/>
    </source>
</evidence>
<keyword evidence="3" id="KW-0808">Transferase</keyword>
<dbReference type="GO" id="GO:0008168">
    <property type="term" value="F:methyltransferase activity"/>
    <property type="evidence" value="ECO:0007669"/>
    <property type="project" value="UniProtKB-KW"/>
</dbReference>
<dbReference type="RefSeq" id="WP_159762557.1">
    <property type="nucleotide sequence ID" value="NZ_WUUT01000001.1"/>
</dbReference>
<accession>A0A6B0SXI3</accession>
<dbReference type="PANTHER" id="PTHR34203:SF15">
    <property type="entry name" value="SLL1173 PROTEIN"/>
    <property type="match status" value="1"/>
</dbReference>
<dbReference type="SUPFAM" id="SSF53335">
    <property type="entry name" value="S-adenosyl-L-methionine-dependent methyltransferases"/>
    <property type="match status" value="1"/>
</dbReference>
<dbReference type="PANTHER" id="PTHR34203">
    <property type="entry name" value="METHYLTRANSFERASE, FKBM FAMILY PROTEIN"/>
    <property type="match status" value="1"/>
</dbReference>
<dbReference type="Pfam" id="PF05050">
    <property type="entry name" value="Methyltransf_21"/>
    <property type="match status" value="1"/>
</dbReference>